<evidence type="ECO:0000256" key="2">
    <source>
        <dbReference type="SAM" id="MobiDB-lite"/>
    </source>
</evidence>
<dbReference type="AlphaFoldDB" id="Q22GE2"/>
<name>Q22GE2_TETTS</name>
<dbReference type="PROSITE" id="PS50011">
    <property type="entry name" value="PROTEIN_KINASE_DOM"/>
    <property type="match status" value="1"/>
</dbReference>
<sequence>MNVKDISHSSGQSGTTGLLSTKKKKNAIYIKNMYLIRECIYKGQFHNTYKGFNKINKQPVIIKMSNQYYDHISNENKMVKLLKEVSCTPKIFHVGEEKINGTNYFVKITESYGPSLKILFSLMKNNLSISTICMFGIAMLNVLEEIHSVNIVHRNLKPKKIVIHNDLKSTQLYLIDFKYARKYKHKNGQLVRYNENNRIMNKIFCNKFSSIGTHLGITPSRKDDLESLGYILIYLTRKGNLFGSKHFKTREEKLKYYEEQKLSLIPETLGDLPAEFVNYLNYIKSMNIMDHPEYDVWRKIFKQLFLKSGGQLNDYQFEWAFKIKNEMVSQYGNSFLQDLDTPNALSNNQKDANSKFSQNYNENEEKSKDVTLTTNNANPEETTAFQTRELKQSDTTISALPQNHNTQEQAQNNQNQVTNEAQESLGAGVSNYYYGPVEIDITDIQAKQTIQSNMTFGQDSEVRNQVQQNNNNGNNGSIIDNFSNYNKKSQLQSSQHLNASQHQINNSNYSTDDLSICDDETQNSLYSQLSRHNNILMQEPFFFKFKQYD</sequence>
<accession>Q22GE2</accession>
<dbReference type="Proteomes" id="UP000009168">
    <property type="component" value="Unassembled WGS sequence"/>
</dbReference>
<feature type="compositionally biased region" description="Low complexity" evidence="2">
    <location>
        <begin position="371"/>
        <end position="384"/>
    </location>
</feature>
<dbReference type="InParanoid" id="Q22GE2"/>
<dbReference type="SMART" id="SM00220">
    <property type="entry name" value="S_TKc"/>
    <property type="match status" value="1"/>
</dbReference>
<proteinExistence type="predicted"/>
<dbReference type="InterPro" id="IPR050235">
    <property type="entry name" value="CK1_Ser-Thr_kinase"/>
</dbReference>
<evidence type="ECO:0000259" key="3">
    <source>
        <dbReference type="PROSITE" id="PS50011"/>
    </source>
</evidence>
<reference evidence="5" key="1">
    <citation type="journal article" date="2006" name="PLoS Biol.">
        <title>Macronuclear genome sequence of the ciliate Tetrahymena thermophila, a model eukaryote.</title>
        <authorList>
            <person name="Eisen J.A."/>
            <person name="Coyne R.S."/>
            <person name="Wu M."/>
            <person name="Wu D."/>
            <person name="Thiagarajan M."/>
            <person name="Wortman J.R."/>
            <person name="Badger J.H."/>
            <person name="Ren Q."/>
            <person name="Amedeo P."/>
            <person name="Jones K.M."/>
            <person name="Tallon L.J."/>
            <person name="Delcher A.L."/>
            <person name="Salzberg S.L."/>
            <person name="Silva J.C."/>
            <person name="Haas B.J."/>
            <person name="Majoros W.H."/>
            <person name="Farzad M."/>
            <person name="Carlton J.M."/>
            <person name="Smith R.K. Jr."/>
            <person name="Garg J."/>
            <person name="Pearlman R.E."/>
            <person name="Karrer K.M."/>
            <person name="Sun L."/>
            <person name="Manning G."/>
            <person name="Elde N.C."/>
            <person name="Turkewitz A.P."/>
            <person name="Asai D.J."/>
            <person name="Wilkes D.E."/>
            <person name="Wang Y."/>
            <person name="Cai H."/>
            <person name="Collins K."/>
            <person name="Stewart B.A."/>
            <person name="Lee S.R."/>
            <person name="Wilamowska K."/>
            <person name="Weinberg Z."/>
            <person name="Ruzzo W.L."/>
            <person name="Wloga D."/>
            <person name="Gaertig J."/>
            <person name="Frankel J."/>
            <person name="Tsao C.-C."/>
            <person name="Gorovsky M.A."/>
            <person name="Keeling P.J."/>
            <person name="Waller R.F."/>
            <person name="Patron N.J."/>
            <person name="Cherry J.M."/>
            <person name="Stover N.A."/>
            <person name="Krieger C.J."/>
            <person name="del Toro C."/>
            <person name="Ryder H.F."/>
            <person name="Williamson S.C."/>
            <person name="Barbeau R.A."/>
            <person name="Hamilton E.P."/>
            <person name="Orias E."/>
        </authorList>
    </citation>
    <scope>NUCLEOTIDE SEQUENCE [LARGE SCALE GENOMIC DNA]</scope>
    <source>
        <strain evidence="5">SB210</strain>
    </source>
</reference>
<organism evidence="4 5">
    <name type="scientific">Tetrahymena thermophila (strain SB210)</name>
    <dbReference type="NCBI Taxonomy" id="312017"/>
    <lineage>
        <taxon>Eukaryota</taxon>
        <taxon>Sar</taxon>
        <taxon>Alveolata</taxon>
        <taxon>Ciliophora</taxon>
        <taxon>Intramacronucleata</taxon>
        <taxon>Oligohymenophorea</taxon>
        <taxon>Hymenostomatida</taxon>
        <taxon>Tetrahymenina</taxon>
        <taxon>Tetrahymenidae</taxon>
        <taxon>Tetrahymena</taxon>
    </lineage>
</organism>
<keyword evidence="4" id="KW-0808">Transferase</keyword>
<feature type="compositionally biased region" description="Polar residues" evidence="2">
    <location>
        <begin position="343"/>
        <end position="361"/>
    </location>
</feature>
<keyword evidence="4" id="KW-0418">Kinase</keyword>
<dbReference type="EMBL" id="GG662460">
    <property type="protein sequence ID" value="EAR84389.2"/>
    <property type="molecule type" value="Genomic_DNA"/>
</dbReference>
<evidence type="ECO:0000313" key="4">
    <source>
        <dbReference type="EMBL" id="EAR84389.2"/>
    </source>
</evidence>
<dbReference type="SUPFAM" id="SSF56112">
    <property type="entry name" value="Protein kinase-like (PK-like)"/>
    <property type="match status" value="1"/>
</dbReference>
<protein>
    <recommendedName>
        <fullName evidence="1">Casein kinase I</fullName>
    </recommendedName>
</protein>
<dbReference type="OrthoDB" id="289049at2759"/>
<dbReference type="PANTHER" id="PTHR11909">
    <property type="entry name" value="CASEIN KINASE-RELATED"/>
    <property type="match status" value="1"/>
</dbReference>
<dbReference type="eggNOG" id="KOG1164">
    <property type="taxonomic scope" value="Eukaryota"/>
</dbReference>
<dbReference type="GeneID" id="7831884"/>
<feature type="domain" description="Protein kinase" evidence="3">
    <location>
        <begin position="34"/>
        <end position="306"/>
    </location>
</feature>
<feature type="region of interest" description="Disordered" evidence="2">
    <location>
        <begin position="342"/>
        <end position="395"/>
    </location>
</feature>
<dbReference type="Pfam" id="PF00069">
    <property type="entry name" value="Pkinase"/>
    <property type="match status" value="1"/>
</dbReference>
<dbReference type="KEGG" id="tet:TTHERM_00703810"/>
<gene>
    <name evidence="4" type="ORF">TTHERM_00703810</name>
</gene>
<evidence type="ECO:0000313" key="5">
    <source>
        <dbReference type="Proteomes" id="UP000009168"/>
    </source>
</evidence>
<dbReference type="InterPro" id="IPR011009">
    <property type="entry name" value="Kinase-like_dom_sf"/>
</dbReference>
<dbReference type="InterPro" id="IPR000719">
    <property type="entry name" value="Prot_kinase_dom"/>
</dbReference>
<dbReference type="STRING" id="312017.Q22GE2"/>
<dbReference type="Gene3D" id="1.10.510.10">
    <property type="entry name" value="Transferase(Phosphotransferase) domain 1"/>
    <property type="match status" value="1"/>
</dbReference>
<dbReference type="RefSeq" id="XP_001032052.2">
    <property type="nucleotide sequence ID" value="XM_001032052.3"/>
</dbReference>
<keyword evidence="5" id="KW-1185">Reference proteome</keyword>
<dbReference type="GO" id="GO:0004672">
    <property type="term" value="F:protein kinase activity"/>
    <property type="evidence" value="ECO:0007669"/>
    <property type="project" value="InterPro"/>
</dbReference>
<evidence type="ECO:0000256" key="1">
    <source>
        <dbReference type="ARBA" id="ARBA00023860"/>
    </source>
</evidence>
<dbReference type="GO" id="GO:0005524">
    <property type="term" value="F:ATP binding"/>
    <property type="evidence" value="ECO:0007669"/>
    <property type="project" value="InterPro"/>
</dbReference>
<dbReference type="HOGENOM" id="CLU_494789_0_0_1"/>